<dbReference type="EMBL" id="UGHR01000001">
    <property type="protein sequence ID" value="STQ90016.1"/>
    <property type="molecule type" value="Genomic_DNA"/>
</dbReference>
<name>A0A377Q413_9NEIS</name>
<dbReference type="Proteomes" id="UP000255108">
    <property type="component" value="Unassembled WGS sequence"/>
</dbReference>
<reference evidence="2 4" key="2">
    <citation type="submission" date="2019-03" db="EMBL/GenBank/DDBJ databases">
        <title>Genomic Encyclopedia of Type Strains, Phase IV (KMG-IV): sequencing the most valuable type-strain genomes for metagenomic binning, comparative biology and taxonomic classification.</title>
        <authorList>
            <person name="Goeker M."/>
        </authorList>
    </citation>
    <scope>NUCLEOTIDE SEQUENCE [LARGE SCALE GENOMIC DNA]</scope>
    <source>
        <strain evidence="2 4">DSM 3764</strain>
    </source>
</reference>
<protein>
    <submittedName>
        <fullName evidence="1">Uncharacterized protein</fullName>
    </submittedName>
</protein>
<dbReference type="OrthoDB" id="6679302at2"/>
<organism evidence="1 3">
    <name type="scientific">Iodobacter fluviatilis</name>
    <dbReference type="NCBI Taxonomy" id="537"/>
    <lineage>
        <taxon>Bacteria</taxon>
        <taxon>Pseudomonadati</taxon>
        <taxon>Pseudomonadota</taxon>
        <taxon>Betaproteobacteria</taxon>
        <taxon>Neisseriales</taxon>
        <taxon>Chitinibacteraceae</taxon>
        <taxon>Iodobacter</taxon>
    </lineage>
</organism>
<evidence type="ECO:0000313" key="2">
    <source>
        <dbReference type="EMBL" id="TCU84550.1"/>
    </source>
</evidence>
<keyword evidence="4" id="KW-1185">Reference proteome</keyword>
<accession>A0A377Q413</accession>
<gene>
    <name evidence="2" type="ORF">EV682_10975</name>
    <name evidence="1" type="ORF">NCTC11159_01074</name>
</gene>
<dbReference type="RefSeq" id="WP_132038690.1">
    <property type="nucleotide sequence ID" value="NZ_CAWOLO010000009.1"/>
</dbReference>
<evidence type="ECO:0000313" key="4">
    <source>
        <dbReference type="Proteomes" id="UP000295794"/>
    </source>
</evidence>
<dbReference type="EMBL" id="SMBT01000009">
    <property type="protein sequence ID" value="TCU84550.1"/>
    <property type="molecule type" value="Genomic_DNA"/>
</dbReference>
<evidence type="ECO:0000313" key="3">
    <source>
        <dbReference type="Proteomes" id="UP000255108"/>
    </source>
</evidence>
<sequence>MENIKTSSLSPEGIFRKWRNAHWPPKGMRSYPDLPLYIGTHEQVAEFSQTMGEVLLGLSSHIEDTCRGKIPRWLDVPKVSFDVLRVNLTQTIAKASKQFADTDQLVKRCGRFDANTLQLINAKLLENPFLSIVAHRPFHDVRAYVFSSNSEPDRLHFLQCGLVLACAQPDDLLIQDQRNIYRKRRKDAYGDSLGTSDTGWSIYLK</sequence>
<evidence type="ECO:0000313" key="1">
    <source>
        <dbReference type="EMBL" id="STQ90016.1"/>
    </source>
</evidence>
<dbReference type="AlphaFoldDB" id="A0A377Q413"/>
<reference evidence="1 3" key="1">
    <citation type="submission" date="2018-06" db="EMBL/GenBank/DDBJ databases">
        <authorList>
            <consortium name="Pathogen Informatics"/>
            <person name="Doyle S."/>
        </authorList>
    </citation>
    <scope>NUCLEOTIDE SEQUENCE [LARGE SCALE GENOMIC DNA]</scope>
    <source>
        <strain evidence="1 3">NCTC11159</strain>
    </source>
</reference>
<dbReference type="Proteomes" id="UP000295794">
    <property type="component" value="Unassembled WGS sequence"/>
</dbReference>
<proteinExistence type="predicted"/>